<keyword evidence="3" id="KW-1185">Reference proteome</keyword>
<protein>
    <recommendedName>
        <fullName evidence="4">Membrane-bound metal-dependent hydrolase</fullName>
    </recommendedName>
</protein>
<keyword evidence="1" id="KW-1133">Transmembrane helix</keyword>
<evidence type="ECO:0000313" key="3">
    <source>
        <dbReference type="Proteomes" id="UP000002220"/>
    </source>
</evidence>
<dbReference type="Pfam" id="PF04307">
    <property type="entry name" value="YdjM"/>
    <property type="match status" value="1"/>
</dbReference>
<sequence>MPFTPFHMGPGLLWKGLQPAGLSLITFGLAQVLIDLEPLYVLKTGKDFLGVPGHLHGISHTLLGATVIGVLAGAFGRPLTHLGLRLLGQSQFIPVRWNVIWWSAFFGTYSHLLLDAVMHRDVEPFVPISRWNPFVGLVDVGTLHWFCIITALAGMLLYVGRWMIRTALPRAKVGETRPLL</sequence>
<dbReference type="AlphaFoldDB" id="D5SP62"/>
<reference evidence="2 3" key="1">
    <citation type="journal article" date="2010" name="Stand. Genomic Sci.">
        <title>Complete genome sequence of Planctomyces limnophilus type strain (Mu 290).</title>
        <authorList>
            <person name="Labutti K."/>
            <person name="Sikorski J."/>
            <person name="Schneider S."/>
            <person name="Nolan M."/>
            <person name="Lucas S."/>
            <person name="Glavina Del Rio T."/>
            <person name="Tice H."/>
            <person name="Cheng J.F."/>
            <person name="Goodwin L."/>
            <person name="Pitluck S."/>
            <person name="Liolios K."/>
            <person name="Ivanova N."/>
            <person name="Mavromatis K."/>
            <person name="Mikhailova N."/>
            <person name="Pati A."/>
            <person name="Chen A."/>
            <person name="Palaniappan K."/>
            <person name="Land M."/>
            <person name="Hauser L."/>
            <person name="Chang Y.J."/>
            <person name="Jeffries C.D."/>
            <person name="Tindall B.J."/>
            <person name="Rohde M."/>
            <person name="Goker M."/>
            <person name="Woyke T."/>
            <person name="Bristow J."/>
            <person name="Eisen J.A."/>
            <person name="Markowitz V."/>
            <person name="Hugenholtz P."/>
            <person name="Kyrpides N.C."/>
            <person name="Klenk H.P."/>
            <person name="Lapidus A."/>
        </authorList>
    </citation>
    <scope>NUCLEOTIDE SEQUENCE [LARGE SCALE GENOMIC DNA]</scope>
    <source>
        <strain evidence="3">ATCC 43296 / DSM 3776 / IFAM 1008 / 290</strain>
    </source>
</reference>
<gene>
    <name evidence="2" type="ordered locus">Plim_2380</name>
</gene>
<keyword evidence="1" id="KW-0812">Transmembrane</keyword>
<feature type="transmembrane region" description="Helical" evidence="1">
    <location>
        <begin position="134"/>
        <end position="160"/>
    </location>
</feature>
<feature type="transmembrane region" description="Helical" evidence="1">
    <location>
        <begin position="54"/>
        <end position="75"/>
    </location>
</feature>
<feature type="transmembrane region" description="Helical" evidence="1">
    <location>
        <begin position="12"/>
        <end position="34"/>
    </location>
</feature>
<keyword evidence="1" id="KW-0472">Membrane</keyword>
<evidence type="ECO:0000256" key="1">
    <source>
        <dbReference type="SAM" id="Phobius"/>
    </source>
</evidence>
<feature type="transmembrane region" description="Helical" evidence="1">
    <location>
        <begin position="95"/>
        <end position="114"/>
    </location>
</feature>
<dbReference type="RefSeq" id="WP_013110637.1">
    <property type="nucleotide sequence ID" value="NC_014148.1"/>
</dbReference>
<dbReference type="InterPro" id="IPR007404">
    <property type="entry name" value="YdjM-like"/>
</dbReference>
<dbReference type="HOGENOM" id="CLU_130792_0_0_0"/>
<evidence type="ECO:0008006" key="4">
    <source>
        <dbReference type="Google" id="ProtNLM"/>
    </source>
</evidence>
<dbReference type="Proteomes" id="UP000002220">
    <property type="component" value="Chromosome"/>
</dbReference>
<accession>D5SP62</accession>
<proteinExistence type="predicted"/>
<name>D5SP62_PLAL2</name>
<dbReference type="eggNOG" id="ENOG5030HQZ">
    <property type="taxonomic scope" value="Bacteria"/>
</dbReference>
<organism evidence="2 3">
    <name type="scientific">Planctopirus limnophila (strain ATCC 43296 / DSM 3776 / IFAM 1008 / Mu 290)</name>
    <name type="common">Planctomyces limnophilus</name>
    <dbReference type="NCBI Taxonomy" id="521674"/>
    <lineage>
        <taxon>Bacteria</taxon>
        <taxon>Pseudomonadati</taxon>
        <taxon>Planctomycetota</taxon>
        <taxon>Planctomycetia</taxon>
        <taxon>Planctomycetales</taxon>
        <taxon>Planctomycetaceae</taxon>
        <taxon>Planctopirus</taxon>
    </lineage>
</organism>
<dbReference type="KEGG" id="plm:Plim_2380"/>
<dbReference type="EMBL" id="CP001744">
    <property type="protein sequence ID" value="ADG68206.1"/>
    <property type="molecule type" value="Genomic_DNA"/>
</dbReference>
<evidence type="ECO:0000313" key="2">
    <source>
        <dbReference type="EMBL" id="ADG68206.1"/>
    </source>
</evidence>